<keyword evidence="2" id="KW-1185">Reference proteome</keyword>
<dbReference type="Proteomes" id="UP000029920">
    <property type="component" value="Unassembled WGS sequence"/>
</dbReference>
<dbReference type="Pfam" id="PF03864">
    <property type="entry name" value="Phage_cap_E"/>
    <property type="match status" value="1"/>
</dbReference>
<organism evidence="1 2">
    <name type="scientific">Helicobacter apodemus</name>
    <dbReference type="NCBI Taxonomy" id="135569"/>
    <lineage>
        <taxon>Bacteria</taxon>
        <taxon>Pseudomonadati</taxon>
        <taxon>Campylobacterota</taxon>
        <taxon>Epsilonproteobacteria</taxon>
        <taxon>Campylobacterales</taxon>
        <taxon>Helicobacteraceae</taxon>
        <taxon>Helicobacter</taxon>
    </lineage>
</organism>
<comment type="caution">
    <text evidence="1">The sequence shown here is derived from an EMBL/GenBank/DDBJ whole genome shotgun (WGS) entry which is preliminary data.</text>
</comment>
<evidence type="ECO:0000313" key="1">
    <source>
        <dbReference type="EMBL" id="TLE14475.1"/>
    </source>
</evidence>
<dbReference type="AlphaFoldDB" id="A0A4U8UFS7"/>
<proteinExistence type="predicted"/>
<dbReference type="InterPro" id="IPR005564">
    <property type="entry name" value="Major_capsid_GpE"/>
</dbReference>
<dbReference type="EMBL" id="JRPC02000024">
    <property type="protein sequence ID" value="TLE14475.1"/>
    <property type="molecule type" value="Genomic_DNA"/>
</dbReference>
<gene>
    <name evidence="1" type="ORF">LS72_008720</name>
</gene>
<dbReference type="RefSeq" id="WP_138155267.1">
    <property type="nucleotide sequence ID" value="NZ_JRPC02000024.1"/>
</dbReference>
<dbReference type="Gene3D" id="3.15.30.10">
    <property type="entry name" value="putative capsid protein of prophage domain like"/>
    <property type="match status" value="1"/>
</dbReference>
<name>A0A4U8UFS7_9HELI</name>
<accession>A0A4U8UFS7</accession>
<evidence type="ECO:0000313" key="2">
    <source>
        <dbReference type="Proteomes" id="UP000029920"/>
    </source>
</evidence>
<reference evidence="1 2" key="1">
    <citation type="journal article" date="2014" name="Genome Announc.">
        <title>Draft genome sequences of eight enterohepatic helicobacter species isolated from both laboratory and wild rodents.</title>
        <authorList>
            <person name="Sheh A."/>
            <person name="Shen Z."/>
            <person name="Fox J.G."/>
        </authorList>
    </citation>
    <scope>NUCLEOTIDE SEQUENCE [LARGE SCALE GENOMIC DNA]</scope>
    <source>
        <strain evidence="1 2">MIT-03-7007</strain>
    </source>
</reference>
<sequence>MRTKQAMELFTLEAMQKIIEQKKAIETPFLSKYFKTQIGHISPNVAIPIKKSENFILHAISKSASAVLSEDSEEILMKFEVPRFAQEGTINATDLNELKSFENGGDLPKALSQKIAEIITNHKENYVLTQEFMAVGAVFGRVVDGKGNVLFEVEVKNKAGFNAQKTLHNSFAEVYDSFSKNLGYHPEFDLYVSRELYEEIHNKATEEGLFKINQAKLEKSSMQIYGINIIPYVASYRNKSSKRDVQFLSGKTGMAIPNTQGIFQLHYSRAHHTQALNLSAQKFFAAKPEELAQGRGYCLHTESNVLPICVRPDALVKLEWA</sequence>
<evidence type="ECO:0008006" key="3">
    <source>
        <dbReference type="Google" id="ProtNLM"/>
    </source>
</evidence>
<protein>
    <recommendedName>
        <fullName evidence="3">Major capsid protein</fullName>
    </recommendedName>
</protein>